<organism evidence="4 5">
    <name type="scientific">Adiantum capillus-veneris</name>
    <name type="common">Maidenhair fern</name>
    <dbReference type="NCBI Taxonomy" id="13818"/>
    <lineage>
        <taxon>Eukaryota</taxon>
        <taxon>Viridiplantae</taxon>
        <taxon>Streptophyta</taxon>
        <taxon>Embryophyta</taxon>
        <taxon>Tracheophyta</taxon>
        <taxon>Polypodiopsida</taxon>
        <taxon>Polypodiidae</taxon>
        <taxon>Polypodiales</taxon>
        <taxon>Pteridineae</taxon>
        <taxon>Pteridaceae</taxon>
        <taxon>Vittarioideae</taxon>
        <taxon>Adiantum</taxon>
    </lineage>
</organism>
<accession>A0A9D4UDA4</accession>
<dbReference type="AlphaFoldDB" id="A0A9D4UDA4"/>
<dbReference type="PANTHER" id="PTHR33172">
    <property type="entry name" value="OS08G0516900 PROTEIN"/>
    <property type="match status" value="1"/>
</dbReference>
<comment type="caution">
    <text evidence="4">The sequence shown here is derived from an EMBL/GenBank/DDBJ whole genome shotgun (WGS) entry which is preliminary data.</text>
</comment>
<keyword evidence="2" id="KW-0539">Nucleus</keyword>
<evidence type="ECO:0000256" key="2">
    <source>
        <dbReference type="ARBA" id="ARBA00023242"/>
    </source>
</evidence>
<name>A0A9D4UDA4_ADICA</name>
<protein>
    <submittedName>
        <fullName evidence="4">Uncharacterized protein</fullName>
    </submittedName>
</protein>
<feature type="region of interest" description="Disordered" evidence="3">
    <location>
        <begin position="305"/>
        <end position="334"/>
    </location>
</feature>
<keyword evidence="5" id="KW-1185">Reference proteome</keyword>
<dbReference type="GO" id="GO:0006950">
    <property type="term" value="P:response to stress"/>
    <property type="evidence" value="ECO:0007669"/>
    <property type="project" value="UniProtKB-ARBA"/>
</dbReference>
<dbReference type="GO" id="GO:0005634">
    <property type="term" value="C:nucleus"/>
    <property type="evidence" value="ECO:0007669"/>
    <property type="project" value="UniProtKB-SubCell"/>
</dbReference>
<gene>
    <name evidence="4" type="ORF">GOP47_0019854</name>
</gene>
<dbReference type="Proteomes" id="UP000886520">
    <property type="component" value="Chromosome 19"/>
</dbReference>
<feature type="compositionally biased region" description="Polar residues" evidence="3">
    <location>
        <begin position="314"/>
        <end position="330"/>
    </location>
</feature>
<sequence length="390" mass="41362">MPVSWEMASGPTVAYKMAGQGSTCVAVEGPKGASFSNFRVQDGISRGLCASGEVSKGSNYRFSSSHDTVVRGLSALSLRGQCQSDPESTVKDSQSGSLGALCGVPLESYRCMSSEESLQFVDTSSVSGQPLGLGRPHCNVDLLQCNELQIQTSSSEETESGSISQLESPKRTACNTAYYNSVVNANPCGNQGLLEVFSYNTLKSANESESLLRMDGFDLDTISESSFSLETVLPVSSSSSGEASPACDDAEVESPFKDGVDLSCPVGSSTSPRKGLSRFYAGKSRSFICLRDIVSVKDLAKPEGPYAKKRKVHSSSSQLPHLQKGSTTISKKPLQSGKSTLALAVAMSTKNENEAQFSYARPMGQQSLVPSRSYSLSDLQHVSGSLFFIG</sequence>
<reference evidence="4" key="1">
    <citation type="submission" date="2021-01" db="EMBL/GenBank/DDBJ databases">
        <title>Adiantum capillus-veneris genome.</title>
        <authorList>
            <person name="Fang Y."/>
            <person name="Liao Q."/>
        </authorList>
    </citation>
    <scope>NUCLEOTIDE SEQUENCE</scope>
    <source>
        <strain evidence="4">H3</strain>
        <tissue evidence="4">Leaf</tissue>
    </source>
</reference>
<evidence type="ECO:0000256" key="1">
    <source>
        <dbReference type="ARBA" id="ARBA00004123"/>
    </source>
</evidence>
<dbReference type="OrthoDB" id="691484at2759"/>
<dbReference type="InterPro" id="IPR051992">
    <property type="entry name" value="OxStress_Response_Reg"/>
</dbReference>
<evidence type="ECO:0000313" key="4">
    <source>
        <dbReference type="EMBL" id="KAI5065159.1"/>
    </source>
</evidence>
<dbReference type="PANTHER" id="PTHR33172:SF96">
    <property type="entry name" value="PROTEIN OXIDATIVE STRESS 3 LIKE 3"/>
    <property type="match status" value="1"/>
</dbReference>
<evidence type="ECO:0000256" key="3">
    <source>
        <dbReference type="SAM" id="MobiDB-lite"/>
    </source>
</evidence>
<proteinExistence type="predicted"/>
<comment type="subcellular location">
    <subcellularLocation>
        <location evidence="1">Nucleus</location>
    </subcellularLocation>
</comment>
<dbReference type="EMBL" id="JABFUD020000019">
    <property type="protein sequence ID" value="KAI5065159.1"/>
    <property type="molecule type" value="Genomic_DNA"/>
</dbReference>
<evidence type="ECO:0000313" key="5">
    <source>
        <dbReference type="Proteomes" id="UP000886520"/>
    </source>
</evidence>